<dbReference type="Pfam" id="PF03466">
    <property type="entry name" value="LysR_substrate"/>
    <property type="match status" value="1"/>
</dbReference>
<dbReference type="InterPro" id="IPR000847">
    <property type="entry name" value="LysR_HTH_N"/>
</dbReference>
<dbReference type="Proteomes" id="UP000432715">
    <property type="component" value="Unassembled WGS sequence"/>
</dbReference>
<dbReference type="RefSeq" id="WP_151860885.1">
    <property type="nucleotide sequence ID" value="NZ_WBZC01000022.1"/>
</dbReference>
<keyword evidence="2" id="KW-0805">Transcription regulation</keyword>
<evidence type="ECO:0000256" key="4">
    <source>
        <dbReference type="ARBA" id="ARBA00023163"/>
    </source>
</evidence>
<feature type="domain" description="HTH lysR-type" evidence="5">
    <location>
        <begin position="1"/>
        <end position="58"/>
    </location>
</feature>
<evidence type="ECO:0000313" key="6">
    <source>
        <dbReference type="EMBL" id="KAB3535322.1"/>
    </source>
</evidence>
<keyword evidence="4" id="KW-0804">Transcription</keyword>
<dbReference type="PRINTS" id="PR00039">
    <property type="entry name" value="HTHLYSR"/>
</dbReference>
<comment type="similarity">
    <text evidence="1">Belongs to the LysR transcriptional regulatory family.</text>
</comment>
<protein>
    <submittedName>
        <fullName evidence="6">LysR family transcriptional regulator</fullName>
    </submittedName>
</protein>
<sequence>MNFQYLKAFFVTVKVNSITKAAKILHLTQPSVSMQIQSLEKDLQVSLLNRSNKGVELTEAGKIVFDYASTILSIQDNIERDLTNLIDNKKQLLVGACKAVGEYALPCSIYVYKESNKDIHINLDINNTSDIFRKLLDRTVNLGIIHGDCNHSKQDELVLELITSGRLLLVTSLPLIKDTISIKELKQIPLIFREEGSGVRQCLLDSLATQNIDLNDLNIIYELNSMEAIKSSVLSGKGISFIPELSIKRELKDGILKRINIDNLEVNTEFYMAYRKDHTLSPHELSFIQFIKSSKRGFC</sequence>
<dbReference type="SUPFAM" id="SSF53850">
    <property type="entry name" value="Periplasmic binding protein-like II"/>
    <property type="match status" value="1"/>
</dbReference>
<organism evidence="6 7">
    <name type="scientific">Alkaliphilus pronyensis</name>
    <dbReference type="NCBI Taxonomy" id="1482732"/>
    <lineage>
        <taxon>Bacteria</taxon>
        <taxon>Bacillati</taxon>
        <taxon>Bacillota</taxon>
        <taxon>Clostridia</taxon>
        <taxon>Peptostreptococcales</taxon>
        <taxon>Natronincolaceae</taxon>
        <taxon>Alkaliphilus</taxon>
    </lineage>
</organism>
<dbReference type="GO" id="GO:0000976">
    <property type="term" value="F:transcription cis-regulatory region binding"/>
    <property type="evidence" value="ECO:0007669"/>
    <property type="project" value="TreeGrafter"/>
</dbReference>
<dbReference type="FunFam" id="1.10.10.10:FF:000001">
    <property type="entry name" value="LysR family transcriptional regulator"/>
    <property type="match status" value="1"/>
</dbReference>
<reference evidence="6 7" key="1">
    <citation type="submission" date="2019-10" db="EMBL/GenBank/DDBJ databases">
        <title>Alkaliphilus serpentinus sp. nov. and Alkaliphilus pronyensis sp. nov., two novel anaerobic alkaliphilic species isolated from the serpentinized-hosted hydrothermal field of the Prony Bay (New Caledonia).</title>
        <authorList>
            <person name="Postec A."/>
        </authorList>
    </citation>
    <scope>NUCLEOTIDE SEQUENCE [LARGE SCALE GENOMIC DNA]</scope>
    <source>
        <strain evidence="6 7">LacV</strain>
    </source>
</reference>
<evidence type="ECO:0000256" key="3">
    <source>
        <dbReference type="ARBA" id="ARBA00023125"/>
    </source>
</evidence>
<dbReference type="InterPro" id="IPR036388">
    <property type="entry name" value="WH-like_DNA-bd_sf"/>
</dbReference>
<keyword evidence="7" id="KW-1185">Reference proteome</keyword>
<accession>A0A6I0F218</accession>
<dbReference type="EMBL" id="WBZC01000022">
    <property type="protein sequence ID" value="KAB3535322.1"/>
    <property type="molecule type" value="Genomic_DNA"/>
</dbReference>
<evidence type="ECO:0000313" key="7">
    <source>
        <dbReference type="Proteomes" id="UP000432715"/>
    </source>
</evidence>
<gene>
    <name evidence="6" type="ORF">F8154_06950</name>
</gene>
<evidence type="ECO:0000256" key="1">
    <source>
        <dbReference type="ARBA" id="ARBA00009437"/>
    </source>
</evidence>
<dbReference type="PANTHER" id="PTHR30126">
    <property type="entry name" value="HTH-TYPE TRANSCRIPTIONAL REGULATOR"/>
    <property type="match status" value="1"/>
</dbReference>
<dbReference type="Pfam" id="PF00126">
    <property type="entry name" value="HTH_1"/>
    <property type="match status" value="1"/>
</dbReference>
<dbReference type="PANTHER" id="PTHR30126:SF64">
    <property type="entry name" value="HTH-TYPE TRANSCRIPTIONAL REGULATOR CITR"/>
    <property type="match status" value="1"/>
</dbReference>
<comment type="caution">
    <text evidence="6">The sequence shown here is derived from an EMBL/GenBank/DDBJ whole genome shotgun (WGS) entry which is preliminary data.</text>
</comment>
<proteinExistence type="inferred from homology"/>
<keyword evidence="3" id="KW-0238">DNA-binding</keyword>
<dbReference type="PROSITE" id="PS50931">
    <property type="entry name" value="HTH_LYSR"/>
    <property type="match status" value="1"/>
</dbReference>
<dbReference type="Gene3D" id="1.10.10.10">
    <property type="entry name" value="Winged helix-like DNA-binding domain superfamily/Winged helix DNA-binding domain"/>
    <property type="match status" value="1"/>
</dbReference>
<evidence type="ECO:0000259" key="5">
    <source>
        <dbReference type="PROSITE" id="PS50931"/>
    </source>
</evidence>
<evidence type="ECO:0000256" key="2">
    <source>
        <dbReference type="ARBA" id="ARBA00023015"/>
    </source>
</evidence>
<dbReference type="GO" id="GO:0003700">
    <property type="term" value="F:DNA-binding transcription factor activity"/>
    <property type="evidence" value="ECO:0007669"/>
    <property type="project" value="InterPro"/>
</dbReference>
<dbReference type="InterPro" id="IPR005119">
    <property type="entry name" value="LysR_subst-bd"/>
</dbReference>
<dbReference type="InterPro" id="IPR036390">
    <property type="entry name" value="WH_DNA-bd_sf"/>
</dbReference>
<dbReference type="OrthoDB" id="119203at2"/>
<dbReference type="Gene3D" id="3.40.190.290">
    <property type="match status" value="1"/>
</dbReference>
<name>A0A6I0F218_9FIRM</name>
<dbReference type="AlphaFoldDB" id="A0A6I0F218"/>
<dbReference type="SUPFAM" id="SSF46785">
    <property type="entry name" value="Winged helix' DNA-binding domain"/>
    <property type="match status" value="1"/>
</dbReference>